<dbReference type="Pfam" id="PF07690">
    <property type="entry name" value="MFS_1"/>
    <property type="match status" value="1"/>
</dbReference>
<evidence type="ECO:0000256" key="4">
    <source>
        <dbReference type="ARBA" id="ARBA00023136"/>
    </source>
</evidence>
<feature type="transmembrane region" description="Helical" evidence="5">
    <location>
        <begin position="118"/>
        <end position="139"/>
    </location>
</feature>
<feature type="transmembrane region" description="Helical" evidence="5">
    <location>
        <begin position="26"/>
        <end position="51"/>
    </location>
</feature>
<dbReference type="PANTHER" id="PTHR23534">
    <property type="entry name" value="MFS PERMEASE"/>
    <property type="match status" value="1"/>
</dbReference>
<feature type="transmembrane region" description="Helical" evidence="5">
    <location>
        <begin position="182"/>
        <end position="207"/>
    </location>
</feature>
<dbReference type="Proteomes" id="UP001589793">
    <property type="component" value="Unassembled WGS sequence"/>
</dbReference>
<dbReference type="InterPro" id="IPR011701">
    <property type="entry name" value="MFS"/>
</dbReference>
<dbReference type="InterPro" id="IPR036259">
    <property type="entry name" value="MFS_trans_sf"/>
</dbReference>
<gene>
    <name evidence="7" type="ORF">ACFFF6_11655</name>
</gene>
<dbReference type="Gene3D" id="1.20.1250.20">
    <property type="entry name" value="MFS general substrate transporter like domains"/>
    <property type="match status" value="1"/>
</dbReference>
<feature type="transmembrane region" description="Helical" evidence="5">
    <location>
        <begin position="95"/>
        <end position="112"/>
    </location>
</feature>
<evidence type="ECO:0000256" key="3">
    <source>
        <dbReference type="ARBA" id="ARBA00022989"/>
    </source>
</evidence>
<accession>A0ABV6RCY1</accession>
<feature type="transmembrane region" description="Helical" evidence="5">
    <location>
        <begin position="253"/>
        <end position="277"/>
    </location>
</feature>
<reference evidence="7 8" key="1">
    <citation type="submission" date="2024-09" db="EMBL/GenBank/DDBJ databases">
        <authorList>
            <person name="Sun Q."/>
            <person name="Mori K."/>
        </authorList>
    </citation>
    <scope>NUCLEOTIDE SEQUENCE [LARGE SCALE GENOMIC DNA]</scope>
    <source>
        <strain evidence="7 8">CICC 10874</strain>
    </source>
</reference>
<feature type="transmembrane region" description="Helical" evidence="5">
    <location>
        <begin position="315"/>
        <end position="335"/>
    </location>
</feature>
<evidence type="ECO:0000313" key="8">
    <source>
        <dbReference type="Proteomes" id="UP001589793"/>
    </source>
</evidence>
<dbReference type="EMBL" id="JBHLSV010000013">
    <property type="protein sequence ID" value="MFC0674611.1"/>
    <property type="molecule type" value="Genomic_DNA"/>
</dbReference>
<keyword evidence="8" id="KW-1185">Reference proteome</keyword>
<feature type="domain" description="Major facilitator superfamily (MFS) profile" evidence="6">
    <location>
        <begin position="25"/>
        <end position="428"/>
    </location>
</feature>
<dbReference type="PROSITE" id="PS50850">
    <property type="entry name" value="MFS"/>
    <property type="match status" value="1"/>
</dbReference>
<comment type="subcellular location">
    <subcellularLocation>
        <location evidence="1">Cell membrane</location>
        <topology evidence="1">Multi-pass membrane protein</topology>
    </subcellularLocation>
</comment>
<keyword evidence="4 5" id="KW-0472">Membrane</keyword>
<dbReference type="InterPro" id="IPR020846">
    <property type="entry name" value="MFS_dom"/>
</dbReference>
<sequence length="432" mass="42971">MPTPPAPPASAPREAAERAPLQRRTLIVLAVTQVIGTIGVGVAPSIGILLASEVTASETWAGLARTASTLGAALAGLPLGMLAGRFGRRFALSSGWWTAALGAGILVIAAQASLVVPLFLGLLLIGVGSAVSLQARFAATDLADPRHRGRALALIVWVGTLGSVLGPNLGLPGGAVGAAVGLSVYAAAFLIAAVALFLAGTLVFLLLRPDPLQVLAADAPAAAPPVPGAARPARGERLRLLVSELRERPRVRYAVLAILTAQAVMASIMTMTPVHIVHEGGSVNLVGVTISLHVAGMFAFAPLVGMLADRFGPRAIIGAGVGILLISLGVGAALSTSTAGVILALILLGLGWSFVNVSASALFTAAVPDAVRASSQGAVDASANLVAAVAAFAAGPLLAVSSFPVLSIIAILALAPLAAATLRHGTAGAGRG</sequence>
<evidence type="ECO:0000256" key="5">
    <source>
        <dbReference type="SAM" id="Phobius"/>
    </source>
</evidence>
<evidence type="ECO:0000259" key="6">
    <source>
        <dbReference type="PROSITE" id="PS50850"/>
    </source>
</evidence>
<keyword evidence="3 5" id="KW-1133">Transmembrane helix</keyword>
<organism evidence="7 8">
    <name type="scientific">Brachybacterium hainanense</name>
    <dbReference type="NCBI Taxonomy" id="1541174"/>
    <lineage>
        <taxon>Bacteria</taxon>
        <taxon>Bacillati</taxon>
        <taxon>Actinomycetota</taxon>
        <taxon>Actinomycetes</taxon>
        <taxon>Micrococcales</taxon>
        <taxon>Dermabacteraceae</taxon>
        <taxon>Brachybacterium</taxon>
    </lineage>
</organism>
<dbReference type="PANTHER" id="PTHR23534:SF1">
    <property type="entry name" value="MAJOR FACILITATOR SUPERFAMILY PROTEIN"/>
    <property type="match status" value="1"/>
</dbReference>
<proteinExistence type="predicted"/>
<evidence type="ECO:0000313" key="7">
    <source>
        <dbReference type="EMBL" id="MFC0674611.1"/>
    </source>
</evidence>
<evidence type="ECO:0000256" key="2">
    <source>
        <dbReference type="ARBA" id="ARBA00022692"/>
    </source>
</evidence>
<evidence type="ECO:0000256" key="1">
    <source>
        <dbReference type="ARBA" id="ARBA00004651"/>
    </source>
</evidence>
<feature type="transmembrane region" description="Helical" evidence="5">
    <location>
        <begin position="405"/>
        <end position="422"/>
    </location>
</feature>
<dbReference type="SUPFAM" id="SSF103473">
    <property type="entry name" value="MFS general substrate transporter"/>
    <property type="match status" value="1"/>
</dbReference>
<keyword evidence="2 5" id="KW-0812">Transmembrane</keyword>
<feature type="transmembrane region" description="Helical" evidence="5">
    <location>
        <begin position="63"/>
        <end position="83"/>
    </location>
</feature>
<protein>
    <submittedName>
        <fullName evidence="7">MFS transporter</fullName>
    </submittedName>
</protein>
<feature type="transmembrane region" description="Helical" evidence="5">
    <location>
        <begin position="341"/>
        <end position="366"/>
    </location>
</feature>
<comment type="caution">
    <text evidence="7">The sequence shown here is derived from an EMBL/GenBank/DDBJ whole genome shotgun (WGS) entry which is preliminary data.</text>
</comment>
<name>A0ABV6RCY1_9MICO</name>
<feature type="transmembrane region" description="Helical" evidence="5">
    <location>
        <begin position="151"/>
        <end position="170"/>
    </location>
</feature>
<feature type="transmembrane region" description="Helical" evidence="5">
    <location>
        <begin position="283"/>
        <end position="308"/>
    </location>
</feature>
<dbReference type="RefSeq" id="WP_376980867.1">
    <property type="nucleotide sequence ID" value="NZ_JBHLSV010000013.1"/>
</dbReference>